<sequence length="105" mass="12263">MFVQNLLNDDKLNASNYTVDEYVDWKVLCCSDRGKEMEANLQYFFDTSVLQKHSAFRKVGQLAFNLKLLVMNWQKQNNSTKNELFYIIKIEEGLHVLHVGSKSVE</sequence>
<name>A0AAV4VQP2_CAEEX</name>
<dbReference type="EMBL" id="BPLR01014898">
    <property type="protein sequence ID" value="GIY72121.1"/>
    <property type="molecule type" value="Genomic_DNA"/>
</dbReference>
<proteinExistence type="predicted"/>
<organism evidence="1 2">
    <name type="scientific">Caerostris extrusa</name>
    <name type="common">Bark spider</name>
    <name type="synonym">Caerostris bankana</name>
    <dbReference type="NCBI Taxonomy" id="172846"/>
    <lineage>
        <taxon>Eukaryota</taxon>
        <taxon>Metazoa</taxon>
        <taxon>Ecdysozoa</taxon>
        <taxon>Arthropoda</taxon>
        <taxon>Chelicerata</taxon>
        <taxon>Arachnida</taxon>
        <taxon>Araneae</taxon>
        <taxon>Araneomorphae</taxon>
        <taxon>Entelegynae</taxon>
        <taxon>Araneoidea</taxon>
        <taxon>Araneidae</taxon>
        <taxon>Caerostris</taxon>
    </lineage>
</organism>
<evidence type="ECO:0000313" key="2">
    <source>
        <dbReference type="Proteomes" id="UP001054945"/>
    </source>
</evidence>
<protein>
    <submittedName>
        <fullName evidence="1">Uncharacterized protein</fullName>
    </submittedName>
</protein>
<dbReference type="AlphaFoldDB" id="A0AAV4VQP2"/>
<reference evidence="1 2" key="1">
    <citation type="submission" date="2021-06" db="EMBL/GenBank/DDBJ databases">
        <title>Caerostris extrusa draft genome.</title>
        <authorList>
            <person name="Kono N."/>
            <person name="Arakawa K."/>
        </authorList>
    </citation>
    <scope>NUCLEOTIDE SEQUENCE [LARGE SCALE GENOMIC DNA]</scope>
</reference>
<gene>
    <name evidence="1" type="ORF">CEXT_207391</name>
</gene>
<evidence type="ECO:0000313" key="1">
    <source>
        <dbReference type="EMBL" id="GIY72121.1"/>
    </source>
</evidence>
<comment type="caution">
    <text evidence="1">The sequence shown here is derived from an EMBL/GenBank/DDBJ whole genome shotgun (WGS) entry which is preliminary data.</text>
</comment>
<keyword evidence="2" id="KW-1185">Reference proteome</keyword>
<accession>A0AAV4VQP2</accession>
<dbReference type="Proteomes" id="UP001054945">
    <property type="component" value="Unassembled WGS sequence"/>
</dbReference>